<sequence>MLKIGLELEIFNKLFSGVAEEMGVVLRRSAFSPNIRERADFSCALFDAEGELLAQASHIPVHLGAMPETIRSILPHFEFRKGDIVITNDPYAGGTHLPDITLIKPLFVGSTLLYFLIIRAHHADVGGKYPGSMGLAQHIDEEGVLIKPSYLAKEGRLREDYLNRLIQQMRNPLERRGDFIAQISALERGEARMQELLRKYGRETLREAAQELKNYTERAFLRLLERMQKGIFTFTDYLDDDGFDSVDIPIRVELTIEDTGIKADFSESSPQVRGPVNAPKAVTVSAVYYVFTSLLQSLGDFPINQGMLRRIEVITKEGTVVSAKYPAPVSGGNVETSQRVVDVLLGALSFALPELIPAASCGSMNNVAFGNEKFAYYETIGGGMGARPGKEGLSAVHCHMTNTMNTPIEALEQVYPVRIERYAIRRGSGGDGAFRGGDGIIREYLFTEDLVVSIFAERHLRPPYGLKGGLPGKRGKHYLLKEGELKELPGKGVFQVRAGDKLIIETPGGGGFGGKFRDK</sequence>
<dbReference type="InterPro" id="IPR045079">
    <property type="entry name" value="Oxoprolinase-like"/>
</dbReference>
<feature type="domain" description="Hydantoinase B/oxoprolinase" evidence="1">
    <location>
        <begin position="7"/>
        <end position="513"/>
    </location>
</feature>
<gene>
    <name evidence="2" type="ORF">ENT73_08030</name>
</gene>
<dbReference type="Pfam" id="PF02538">
    <property type="entry name" value="Hydantoinase_B"/>
    <property type="match status" value="1"/>
</dbReference>
<reference evidence="2" key="1">
    <citation type="journal article" date="2020" name="mSystems">
        <title>Genome- and Community-Level Interaction Insights into Carbon Utilization and Element Cycling Functions of Hydrothermarchaeota in Hydrothermal Sediment.</title>
        <authorList>
            <person name="Zhou Z."/>
            <person name="Liu Y."/>
            <person name="Xu W."/>
            <person name="Pan J."/>
            <person name="Luo Z.H."/>
            <person name="Li M."/>
        </authorList>
    </citation>
    <scope>NUCLEOTIDE SEQUENCE [LARGE SCALE GENOMIC DNA]</scope>
    <source>
        <strain evidence="2">SpSt-605</strain>
    </source>
</reference>
<dbReference type="AlphaFoldDB" id="A0A832GQ98"/>
<dbReference type="GO" id="GO:0006749">
    <property type="term" value="P:glutathione metabolic process"/>
    <property type="evidence" value="ECO:0007669"/>
    <property type="project" value="TreeGrafter"/>
</dbReference>
<organism evidence="2">
    <name type="scientific">Caldimicrobium thiodismutans</name>
    <dbReference type="NCBI Taxonomy" id="1653476"/>
    <lineage>
        <taxon>Bacteria</taxon>
        <taxon>Pseudomonadati</taxon>
        <taxon>Thermodesulfobacteriota</taxon>
        <taxon>Thermodesulfobacteria</taxon>
        <taxon>Thermodesulfobacteriales</taxon>
        <taxon>Thermodesulfobacteriaceae</taxon>
        <taxon>Caldimicrobium</taxon>
    </lineage>
</organism>
<dbReference type="PANTHER" id="PTHR11365">
    <property type="entry name" value="5-OXOPROLINASE RELATED"/>
    <property type="match status" value="1"/>
</dbReference>
<dbReference type="GO" id="GO:0017168">
    <property type="term" value="F:5-oxoprolinase (ATP-hydrolyzing) activity"/>
    <property type="evidence" value="ECO:0007669"/>
    <property type="project" value="TreeGrafter"/>
</dbReference>
<dbReference type="PANTHER" id="PTHR11365:SF23">
    <property type="entry name" value="HYPOTHETICAL 5-OXOPROLINASE (EUROFUNG)-RELATED"/>
    <property type="match status" value="1"/>
</dbReference>
<dbReference type="InterPro" id="IPR003692">
    <property type="entry name" value="Hydantoinase_B"/>
</dbReference>
<comment type="caution">
    <text evidence="2">The sequence shown here is derived from an EMBL/GenBank/DDBJ whole genome shotgun (WGS) entry which is preliminary data.</text>
</comment>
<accession>A0A832GQ98</accession>
<evidence type="ECO:0000259" key="1">
    <source>
        <dbReference type="Pfam" id="PF02538"/>
    </source>
</evidence>
<proteinExistence type="predicted"/>
<dbReference type="GO" id="GO:0005829">
    <property type="term" value="C:cytosol"/>
    <property type="evidence" value="ECO:0007669"/>
    <property type="project" value="TreeGrafter"/>
</dbReference>
<dbReference type="EMBL" id="DSZU01000147">
    <property type="protein sequence ID" value="HGV56007.1"/>
    <property type="molecule type" value="Genomic_DNA"/>
</dbReference>
<protein>
    <submittedName>
        <fullName evidence="2">Hydantoinase B/oxoprolinase family protein</fullName>
    </submittedName>
</protein>
<evidence type="ECO:0000313" key="2">
    <source>
        <dbReference type="EMBL" id="HGV56007.1"/>
    </source>
</evidence>
<name>A0A832GQ98_9BACT</name>